<evidence type="ECO:0000313" key="16">
    <source>
        <dbReference type="Proteomes" id="UP001223520"/>
    </source>
</evidence>
<dbReference type="SUPFAM" id="SSF46548">
    <property type="entry name" value="alpha-helical ferredoxin"/>
    <property type="match status" value="1"/>
</dbReference>
<dbReference type="Gene3D" id="1.10.1060.10">
    <property type="entry name" value="Alpha-helical ferredoxin"/>
    <property type="match status" value="1"/>
</dbReference>
<dbReference type="GO" id="GO:0008177">
    <property type="term" value="F:succinate dehydrogenase (quinone) activity"/>
    <property type="evidence" value="ECO:0007669"/>
    <property type="project" value="UniProtKB-EC"/>
</dbReference>
<proteinExistence type="inferred from homology"/>
<dbReference type="InterPro" id="IPR012675">
    <property type="entry name" value="Beta-grasp_dom_sf"/>
</dbReference>
<keyword evidence="5" id="KW-0004">4Fe-4S</keyword>
<evidence type="ECO:0000256" key="3">
    <source>
        <dbReference type="ARBA" id="ARBA00009433"/>
    </source>
</evidence>
<dbReference type="NCBIfam" id="TIGR00384">
    <property type="entry name" value="dhsB"/>
    <property type="match status" value="1"/>
</dbReference>
<dbReference type="NCBIfam" id="NF009227">
    <property type="entry name" value="PRK12577.1"/>
    <property type="match status" value="1"/>
</dbReference>
<comment type="similarity">
    <text evidence="3">Belongs to the succinate dehydrogenase/fumarate reductase iron-sulfur protein family.</text>
</comment>
<keyword evidence="7" id="KW-0001">2Fe-2S</keyword>
<dbReference type="GO" id="GO:0051538">
    <property type="term" value="F:3 iron, 4 sulfur cluster binding"/>
    <property type="evidence" value="ECO:0007669"/>
    <property type="project" value="UniProtKB-KW"/>
</dbReference>
<dbReference type="InterPro" id="IPR009051">
    <property type="entry name" value="Helical_ferredxn"/>
</dbReference>
<evidence type="ECO:0000256" key="7">
    <source>
        <dbReference type="ARBA" id="ARBA00022714"/>
    </source>
</evidence>
<sequence>MEVIFKIIRQQENSSPVVQTYLVAAESSNTILDCLNQIKWEQDGTLAFRKNCRNTICGSCSMRINGRSALACKENVGDELARLQKVCSPEGKANSIPEITVAPLGNMPVIKDLVVDMSSFWNNLEAIAPYVSTAARQIPEREFLQTPQERSRLDQTGNCIMCGACYSECNAREVDPSFVGPHALAKAYRMVADSRDSDTENRLASYNDGTKGVWGCTRCLYCDSVCPMDVAPLEQITKIKQEILAQKQANDSRSIRHRKVLVDLVKEGGWIDERKFGLQVVGNYFKDLKGLLTLAPLGLRMLSRGKFPLSFESSQGTSQVRSLIESVQRENENRA</sequence>
<dbReference type="EMBL" id="CP124543">
    <property type="protein sequence ID" value="WGV27098.1"/>
    <property type="molecule type" value="Genomic_DNA"/>
</dbReference>
<evidence type="ECO:0000313" key="15">
    <source>
        <dbReference type="EMBL" id="WGV27098.1"/>
    </source>
</evidence>
<evidence type="ECO:0000256" key="5">
    <source>
        <dbReference type="ARBA" id="ARBA00022485"/>
    </source>
</evidence>
<dbReference type="FunFam" id="1.10.1060.10:FF:000003">
    <property type="entry name" value="Succinate dehydrogenase iron-sulfur subunit"/>
    <property type="match status" value="1"/>
</dbReference>
<evidence type="ECO:0000256" key="11">
    <source>
        <dbReference type="ARBA" id="ARBA00023014"/>
    </source>
</evidence>
<evidence type="ECO:0000256" key="9">
    <source>
        <dbReference type="ARBA" id="ARBA00023002"/>
    </source>
</evidence>
<organism evidence="15 16">
    <name type="scientific">Halotia branconii CENA392</name>
    <dbReference type="NCBI Taxonomy" id="1539056"/>
    <lineage>
        <taxon>Bacteria</taxon>
        <taxon>Bacillati</taxon>
        <taxon>Cyanobacteriota</taxon>
        <taxon>Cyanophyceae</taxon>
        <taxon>Nostocales</taxon>
        <taxon>Nodulariaceae</taxon>
        <taxon>Halotia</taxon>
    </lineage>
</organism>
<dbReference type="Pfam" id="PF13183">
    <property type="entry name" value="Fer4_8"/>
    <property type="match status" value="1"/>
</dbReference>
<evidence type="ECO:0000256" key="2">
    <source>
        <dbReference type="ARBA" id="ARBA00001966"/>
    </source>
</evidence>
<dbReference type="KEGG" id="hbq:QI031_06275"/>
<dbReference type="InterPro" id="IPR017900">
    <property type="entry name" value="4Fe4S_Fe_S_CS"/>
</dbReference>
<dbReference type="RefSeq" id="WP_281484338.1">
    <property type="nucleotide sequence ID" value="NZ_CP124543.1"/>
</dbReference>
<dbReference type="EC" id="1.3.5.1" evidence="4"/>
<dbReference type="PROSITE" id="PS51379">
    <property type="entry name" value="4FE4S_FER_2"/>
    <property type="match status" value="1"/>
</dbReference>
<dbReference type="Pfam" id="PF13085">
    <property type="entry name" value="Fer2_3"/>
    <property type="match status" value="1"/>
</dbReference>
<evidence type="ECO:0000256" key="13">
    <source>
        <dbReference type="ARBA" id="ARBA00034078"/>
    </source>
</evidence>
<dbReference type="GO" id="GO:0051539">
    <property type="term" value="F:4 iron, 4 sulfur cluster binding"/>
    <property type="evidence" value="ECO:0007669"/>
    <property type="project" value="UniProtKB-KW"/>
</dbReference>
<keyword evidence="16" id="KW-1185">Reference proteome</keyword>
<dbReference type="GO" id="GO:0022904">
    <property type="term" value="P:respiratory electron transport chain"/>
    <property type="evidence" value="ECO:0007669"/>
    <property type="project" value="TreeGrafter"/>
</dbReference>
<dbReference type="PROSITE" id="PS00198">
    <property type="entry name" value="4FE4S_FER_1"/>
    <property type="match status" value="1"/>
</dbReference>
<keyword evidence="11" id="KW-0411">Iron-sulfur</keyword>
<evidence type="ECO:0000256" key="8">
    <source>
        <dbReference type="ARBA" id="ARBA00022723"/>
    </source>
</evidence>
<dbReference type="GO" id="GO:0009055">
    <property type="term" value="F:electron transfer activity"/>
    <property type="evidence" value="ECO:0007669"/>
    <property type="project" value="InterPro"/>
</dbReference>
<evidence type="ECO:0000256" key="4">
    <source>
        <dbReference type="ARBA" id="ARBA00012792"/>
    </source>
</evidence>
<evidence type="ECO:0000256" key="1">
    <source>
        <dbReference type="ARBA" id="ARBA00001927"/>
    </source>
</evidence>
<keyword evidence="12" id="KW-0003">3Fe-4S</keyword>
<dbReference type="InterPro" id="IPR050573">
    <property type="entry name" value="SDH/FRD_Iron-Sulfur"/>
</dbReference>
<keyword evidence="9 15" id="KW-0560">Oxidoreductase</keyword>
<evidence type="ECO:0000256" key="6">
    <source>
        <dbReference type="ARBA" id="ARBA00022532"/>
    </source>
</evidence>
<dbReference type="Proteomes" id="UP001223520">
    <property type="component" value="Chromosome"/>
</dbReference>
<protein>
    <recommendedName>
        <fullName evidence="4">succinate dehydrogenase</fullName>
        <ecNumber evidence="4">1.3.5.1</ecNumber>
    </recommendedName>
</protein>
<gene>
    <name evidence="15" type="ORF">QI031_06275</name>
</gene>
<dbReference type="GO" id="GO:0006099">
    <property type="term" value="P:tricarboxylic acid cycle"/>
    <property type="evidence" value="ECO:0007669"/>
    <property type="project" value="UniProtKB-KW"/>
</dbReference>
<feature type="domain" description="4Fe-4S ferredoxin-type" evidence="14">
    <location>
        <begin position="149"/>
        <end position="179"/>
    </location>
</feature>
<evidence type="ECO:0000256" key="10">
    <source>
        <dbReference type="ARBA" id="ARBA00023004"/>
    </source>
</evidence>
<dbReference type="GO" id="GO:0046872">
    <property type="term" value="F:metal ion binding"/>
    <property type="evidence" value="ECO:0007669"/>
    <property type="project" value="UniProtKB-KW"/>
</dbReference>
<name>A0AAJ6NV58_9CYAN</name>
<dbReference type="PANTHER" id="PTHR11921:SF29">
    <property type="entry name" value="SUCCINATE DEHYDROGENASE [UBIQUINONE] IRON-SULFUR SUBUNIT, MITOCHONDRIAL"/>
    <property type="match status" value="1"/>
</dbReference>
<dbReference type="InterPro" id="IPR025192">
    <property type="entry name" value="Succ_DH/fum_Rdtase_N"/>
</dbReference>
<dbReference type="InterPro" id="IPR004489">
    <property type="entry name" value="Succ_DH/fum_Rdtase_Fe-S"/>
</dbReference>
<dbReference type="NCBIfam" id="NF004616">
    <property type="entry name" value="PRK05950.1"/>
    <property type="match status" value="1"/>
</dbReference>
<evidence type="ECO:0000256" key="12">
    <source>
        <dbReference type="ARBA" id="ARBA00023291"/>
    </source>
</evidence>
<dbReference type="InterPro" id="IPR036010">
    <property type="entry name" value="2Fe-2S_ferredoxin-like_sf"/>
</dbReference>
<dbReference type="Gene3D" id="3.10.20.30">
    <property type="match status" value="1"/>
</dbReference>
<keyword evidence="6" id="KW-0816">Tricarboxylic acid cycle</keyword>
<evidence type="ECO:0000259" key="14">
    <source>
        <dbReference type="PROSITE" id="PS51379"/>
    </source>
</evidence>
<comment type="cofactor">
    <cofactor evidence="1">
        <name>[3Fe-4S] cluster</name>
        <dbReference type="ChEBI" id="CHEBI:21137"/>
    </cofactor>
</comment>
<comment type="cofactor">
    <cofactor evidence="13">
        <name>[2Fe-2S] cluster</name>
        <dbReference type="ChEBI" id="CHEBI:190135"/>
    </cofactor>
</comment>
<keyword evidence="10" id="KW-0408">Iron</keyword>
<dbReference type="SUPFAM" id="SSF54292">
    <property type="entry name" value="2Fe-2S ferredoxin-like"/>
    <property type="match status" value="1"/>
</dbReference>
<reference evidence="15 16" key="1">
    <citation type="journal article" date="2023" name="Limnol Oceanogr Lett">
        <title>Environmental adaptations by the intertidal Antarctic cyanobacterium Halotia branconii CENA392 as revealed using long-read genome sequencing.</title>
        <authorList>
            <person name="Dextro R.B."/>
            <person name="Delbaje E."/>
            <person name="Freitas P.N.N."/>
            <person name="Geraldes V."/>
            <person name="Pinto E."/>
            <person name="Long P.F."/>
            <person name="Fiore M.F."/>
        </authorList>
    </citation>
    <scope>NUCLEOTIDE SEQUENCE [LARGE SCALE GENOMIC DNA]</scope>
    <source>
        <strain evidence="15 16">CENA392</strain>
    </source>
</reference>
<dbReference type="GO" id="GO:0051537">
    <property type="term" value="F:2 iron, 2 sulfur cluster binding"/>
    <property type="evidence" value="ECO:0007669"/>
    <property type="project" value="UniProtKB-KW"/>
</dbReference>
<dbReference type="AlphaFoldDB" id="A0AAJ6NV58"/>
<accession>A0AAJ6NV58</accession>
<dbReference type="PANTHER" id="PTHR11921">
    <property type="entry name" value="SUCCINATE DEHYDROGENASE IRON-SULFUR PROTEIN"/>
    <property type="match status" value="1"/>
</dbReference>
<keyword evidence="8" id="KW-0479">Metal-binding</keyword>
<dbReference type="InterPro" id="IPR017896">
    <property type="entry name" value="4Fe4S_Fe-S-bd"/>
</dbReference>
<comment type="cofactor">
    <cofactor evidence="2">
        <name>[4Fe-4S] cluster</name>
        <dbReference type="ChEBI" id="CHEBI:49883"/>
    </cofactor>
</comment>